<keyword evidence="3" id="KW-0324">Glycolysis</keyword>
<dbReference type="InterPro" id="IPR020861">
    <property type="entry name" value="Triosephosphate_isomerase_AS"/>
</dbReference>
<dbReference type="EMBL" id="PFLF01000117">
    <property type="protein sequence ID" value="PIY68509.1"/>
    <property type="molecule type" value="Genomic_DNA"/>
</dbReference>
<dbReference type="GO" id="GO:0004807">
    <property type="term" value="F:triose-phosphate isomerase activity"/>
    <property type="evidence" value="ECO:0007669"/>
    <property type="project" value="UniProtKB-EC"/>
</dbReference>
<dbReference type="GO" id="GO:0046166">
    <property type="term" value="P:glyceraldehyde-3-phosphate biosynthetic process"/>
    <property type="evidence" value="ECO:0007669"/>
    <property type="project" value="TreeGrafter"/>
</dbReference>
<dbReference type="PROSITE" id="PS00171">
    <property type="entry name" value="TIM_1"/>
    <property type="match status" value="1"/>
</dbReference>
<keyword evidence="2 3" id="KW-0413">Isomerase</keyword>
<accession>A0A2M7QB99</accession>
<evidence type="ECO:0000313" key="4">
    <source>
        <dbReference type="EMBL" id="PIY68509.1"/>
    </source>
</evidence>
<keyword evidence="3" id="KW-0963">Cytoplasm</keyword>
<dbReference type="GO" id="GO:0005829">
    <property type="term" value="C:cytosol"/>
    <property type="evidence" value="ECO:0007669"/>
    <property type="project" value="TreeGrafter"/>
</dbReference>
<reference evidence="5" key="1">
    <citation type="submission" date="2017-09" db="EMBL/GenBank/DDBJ databases">
        <title>Depth-based differentiation of microbial function through sediment-hosted aquifers and enrichment of novel symbionts in the deep terrestrial subsurface.</title>
        <authorList>
            <person name="Probst A.J."/>
            <person name="Ladd B."/>
            <person name="Jarett J.K."/>
            <person name="Geller-Mcgrath D.E."/>
            <person name="Sieber C.M.K."/>
            <person name="Emerson J.B."/>
            <person name="Anantharaman K."/>
            <person name="Thomas B.C."/>
            <person name="Malmstrom R."/>
            <person name="Stieglmeier M."/>
            <person name="Klingl A."/>
            <person name="Woyke T."/>
            <person name="Ryan C.M."/>
            <person name="Banfield J.F."/>
        </authorList>
    </citation>
    <scope>NUCLEOTIDE SEQUENCE [LARGE SCALE GENOMIC DNA]</scope>
</reference>
<name>A0A2M7QB99_9BACT</name>
<proteinExistence type="inferred from homology"/>
<dbReference type="Proteomes" id="UP000230108">
    <property type="component" value="Unassembled WGS sequence"/>
</dbReference>
<dbReference type="InterPro" id="IPR013785">
    <property type="entry name" value="Aldolase_TIM"/>
</dbReference>
<keyword evidence="3" id="KW-0312">Gluconeogenesis</keyword>
<dbReference type="EC" id="5.3.1.1" evidence="3"/>
<evidence type="ECO:0000256" key="2">
    <source>
        <dbReference type="ARBA" id="ARBA00023235"/>
    </source>
</evidence>
<dbReference type="Gene3D" id="3.20.20.70">
    <property type="entry name" value="Aldolase class I"/>
    <property type="match status" value="2"/>
</dbReference>
<dbReference type="InterPro" id="IPR035990">
    <property type="entry name" value="TIM_sf"/>
</dbReference>
<evidence type="ECO:0000313" key="5">
    <source>
        <dbReference type="Proteomes" id="UP000230108"/>
    </source>
</evidence>
<dbReference type="GO" id="GO:0019563">
    <property type="term" value="P:glycerol catabolic process"/>
    <property type="evidence" value="ECO:0007669"/>
    <property type="project" value="TreeGrafter"/>
</dbReference>
<comment type="subunit">
    <text evidence="3">Homodimer.</text>
</comment>
<sequence length="214" mass="23735">MKYVIGNWKANKNYAEVKSWIFSFLEVYRPNKAIYGVAASYPFLSYLQKKFGGLPNILIGAQNVSTVEEGSCTGEVTAKSLQGIVSFAIIGHSERRKHFKESDQDLALKIIQAKKYGIEPIYCVRDENDPIPDGVKFVAYEPVAAIGTGQNEAPEKMLEMKKKIKLPKDCIFLYGGSVNEKNASSYFATKEVDGFLIGKASLDPLQFFAIGKQA</sequence>
<gene>
    <name evidence="4" type="ORF">COY90_05560</name>
</gene>
<dbReference type="GO" id="GO:0006096">
    <property type="term" value="P:glycolytic process"/>
    <property type="evidence" value="ECO:0007669"/>
    <property type="project" value="UniProtKB-UniPathway"/>
</dbReference>
<dbReference type="PROSITE" id="PS51440">
    <property type="entry name" value="TIM_2"/>
    <property type="match status" value="1"/>
</dbReference>
<dbReference type="UniPathway" id="UPA00109">
    <property type="reaction ID" value="UER00189"/>
</dbReference>
<dbReference type="AlphaFoldDB" id="A0A2M7QB99"/>
<comment type="subcellular location">
    <subcellularLocation>
        <location evidence="3">Cytoplasm</location>
    </subcellularLocation>
</comment>
<dbReference type="PANTHER" id="PTHR21139">
    <property type="entry name" value="TRIOSEPHOSPHATE ISOMERASE"/>
    <property type="match status" value="1"/>
</dbReference>
<comment type="pathway">
    <text evidence="3">Carbohydrate biosynthesis; gluconeogenesis.</text>
</comment>
<comment type="catalytic activity">
    <reaction evidence="3">
        <text>D-glyceraldehyde 3-phosphate = dihydroxyacetone phosphate</text>
        <dbReference type="Rhea" id="RHEA:18585"/>
        <dbReference type="ChEBI" id="CHEBI:57642"/>
        <dbReference type="ChEBI" id="CHEBI:59776"/>
        <dbReference type="EC" id="5.3.1.1"/>
    </reaction>
</comment>
<dbReference type="GO" id="GO:0006094">
    <property type="term" value="P:gluconeogenesis"/>
    <property type="evidence" value="ECO:0007669"/>
    <property type="project" value="UniProtKB-UniPathway"/>
</dbReference>
<dbReference type="SUPFAM" id="SSF51351">
    <property type="entry name" value="Triosephosphate isomerase (TIM)"/>
    <property type="match status" value="1"/>
</dbReference>
<comment type="pathway">
    <text evidence="3">Carbohydrate degradation; glycolysis; D-glyceraldehyde 3-phosphate from glycerone phosphate: step 1/1.</text>
</comment>
<comment type="similarity">
    <text evidence="1 3">Belongs to the triosephosphate isomerase family.</text>
</comment>
<protein>
    <recommendedName>
        <fullName evidence="3">Triosephosphate isomerase</fullName>
        <ecNumber evidence="3">5.3.1.1</ecNumber>
    </recommendedName>
</protein>
<dbReference type="PANTHER" id="PTHR21139:SF42">
    <property type="entry name" value="TRIOSEPHOSPHATE ISOMERASE"/>
    <property type="match status" value="1"/>
</dbReference>
<evidence type="ECO:0000256" key="3">
    <source>
        <dbReference type="RuleBase" id="RU363013"/>
    </source>
</evidence>
<comment type="caution">
    <text evidence="4">The sequence shown here is derived from an EMBL/GenBank/DDBJ whole genome shotgun (WGS) entry which is preliminary data.</text>
</comment>
<dbReference type="Pfam" id="PF00121">
    <property type="entry name" value="TIM"/>
    <property type="match status" value="2"/>
</dbReference>
<dbReference type="CDD" id="cd00311">
    <property type="entry name" value="TIM"/>
    <property type="match status" value="1"/>
</dbReference>
<dbReference type="UniPathway" id="UPA00138"/>
<evidence type="ECO:0000256" key="1">
    <source>
        <dbReference type="ARBA" id="ARBA00007422"/>
    </source>
</evidence>
<organism evidence="4 5">
    <name type="scientific">Candidatus Roizmanbacteria bacterium CG_4_10_14_0_8_um_filter_39_9</name>
    <dbReference type="NCBI Taxonomy" id="1974829"/>
    <lineage>
        <taxon>Bacteria</taxon>
        <taxon>Candidatus Roizmaniibacteriota</taxon>
    </lineage>
</organism>
<dbReference type="InterPro" id="IPR000652">
    <property type="entry name" value="Triosephosphate_isomerase"/>
</dbReference>